<proteinExistence type="predicted"/>
<feature type="transmembrane region" description="Helical" evidence="2">
    <location>
        <begin position="458"/>
        <end position="479"/>
    </location>
</feature>
<dbReference type="PANTHER" id="PTHR33444:SF7">
    <property type="entry name" value="TRANSMEMBRANE PROTEIN 272"/>
    <property type="match status" value="1"/>
</dbReference>
<dbReference type="PANTHER" id="PTHR33444">
    <property type="entry name" value="SI:DKEY-19B23.12-RELATED"/>
    <property type="match status" value="1"/>
</dbReference>
<evidence type="ECO:0000313" key="4">
    <source>
        <dbReference type="Proteomes" id="UP001307889"/>
    </source>
</evidence>
<feature type="compositionally biased region" description="Low complexity" evidence="1">
    <location>
        <begin position="217"/>
        <end position="233"/>
    </location>
</feature>
<accession>A0ABN7AN09</accession>
<name>A0ABN7AN09_9HEMI</name>
<feature type="compositionally biased region" description="Basic residues" evidence="1">
    <location>
        <begin position="1"/>
        <end position="14"/>
    </location>
</feature>
<organism evidence="3 4">
    <name type="scientific">Nesidiocoris tenuis</name>
    <dbReference type="NCBI Taxonomy" id="355587"/>
    <lineage>
        <taxon>Eukaryota</taxon>
        <taxon>Metazoa</taxon>
        <taxon>Ecdysozoa</taxon>
        <taxon>Arthropoda</taxon>
        <taxon>Hexapoda</taxon>
        <taxon>Insecta</taxon>
        <taxon>Pterygota</taxon>
        <taxon>Neoptera</taxon>
        <taxon>Paraneoptera</taxon>
        <taxon>Hemiptera</taxon>
        <taxon>Heteroptera</taxon>
        <taxon>Panheteroptera</taxon>
        <taxon>Cimicomorpha</taxon>
        <taxon>Miridae</taxon>
        <taxon>Dicyphina</taxon>
        <taxon>Nesidiocoris</taxon>
    </lineage>
</organism>
<sequence>MIHRTASSRRRRASRSTATSPQPQRPGGRRPSVVPTGGATYDDAPPQTIPGGRQRRASIAVPESCSPNTTGFVTVTVADDDDDDPESEPEIEQYNKSPRGSLVPDHNRSPRGSIAVDTFNRRPSNCLLPEGFNRSPRNSIIPDTRGSRNNLLPEPNSYARGSTSPDSVQFTRSRSSLNPEDFNRSPRNSLVPGDCSRSARNSLITDTSPNSRTSRTSLLPEISPSRSSRSNSICPDPNRSPRGSICPEPNRTPRGSLVPDVNRSPRGSLVPDGVSRSPRGSIASEISFNRSPRNSLPQQESPARSPRGSIGSTSLNLNEASRSPRGSIDISMTGRPCLANRCPSPCKNQRNAHSTQECAGSRRASSSVSLCPTEGVKAIFIGPALLSSQVALSRKDSFAQVVSGDERRYLCEHSKLNSEGAGVAAYGSVVYQLNHANMEASGTCDFVLRGYGILYRTVIVTIALICLSALPLIMFIMGLQFVRDCPKESNIPVYMIVGGVFGSIKMFWLIWRQIRSRRFERRRERNGPDQDPLSTPSRVADVLLTLFLITWFILGNFWIMSIYWPDFAPTLYEPNNWCHKTLYVFSLIHLIIMYTIIGIIILVLIVLLACQICLCNLTDFCK</sequence>
<keyword evidence="2" id="KW-0812">Transmembrane</keyword>
<feature type="transmembrane region" description="Helical" evidence="2">
    <location>
        <begin position="584"/>
        <end position="617"/>
    </location>
</feature>
<keyword evidence="4" id="KW-1185">Reference proteome</keyword>
<dbReference type="InterPro" id="IPR040350">
    <property type="entry name" value="TMEM272"/>
</dbReference>
<keyword evidence="2" id="KW-0472">Membrane</keyword>
<feature type="transmembrane region" description="Helical" evidence="2">
    <location>
        <begin position="491"/>
        <end position="511"/>
    </location>
</feature>
<reference evidence="3 4" key="1">
    <citation type="submission" date="2023-09" db="EMBL/GenBank/DDBJ databases">
        <title>Nesidiocoris tenuis whole genome shotgun sequence.</title>
        <authorList>
            <person name="Shibata T."/>
            <person name="Shimoda M."/>
            <person name="Kobayashi T."/>
            <person name="Uehara T."/>
        </authorList>
    </citation>
    <scope>NUCLEOTIDE SEQUENCE [LARGE SCALE GENOMIC DNA]</scope>
    <source>
        <strain evidence="3 4">Japan</strain>
    </source>
</reference>
<feature type="region of interest" description="Disordered" evidence="1">
    <location>
        <begin position="1"/>
        <end position="332"/>
    </location>
</feature>
<keyword evidence="2" id="KW-1133">Transmembrane helix</keyword>
<gene>
    <name evidence="3" type="ORF">NTJ_06262</name>
</gene>
<protein>
    <recommendedName>
        <fullName evidence="5">G-protein coupled receptors family 2 profile 2 domain-containing protein</fullName>
    </recommendedName>
</protein>
<evidence type="ECO:0008006" key="5">
    <source>
        <dbReference type="Google" id="ProtNLM"/>
    </source>
</evidence>
<feature type="compositionally biased region" description="Low complexity" evidence="1">
    <location>
        <begin position="15"/>
        <end position="38"/>
    </location>
</feature>
<feature type="transmembrane region" description="Helical" evidence="2">
    <location>
        <begin position="542"/>
        <end position="564"/>
    </location>
</feature>
<feature type="compositionally biased region" description="Polar residues" evidence="1">
    <location>
        <begin position="159"/>
        <end position="178"/>
    </location>
</feature>
<evidence type="ECO:0000256" key="2">
    <source>
        <dbReference type="SAM" id="Phobius"/>
    </source>
</evidence>
<feature type="compositionally biased region" description="Acidic residues" evidence="1">
    <location>
        <begin position="78"/>
        <end position="91"/>
    </location>
</feature>
<evidence type="ECO:0000313" key="3">
    <source>
        <dbReference type="EMBL" id="BES93453.1"/>
    </source>
</evidence>
<feature type="compositionally biased region" description="Polar residues" evidence="1">
    <location>
        <begin position="198"/>
        <end position="216"/>
    </location>
</feature>
<feature type="compositionally biased region" description="Polar residues" evidence="1">
    <location>
        <begin position="284"/>
        <end position="302"/>
    </location>
</feature>
<feature type="compositionally biased region" description="Polar residues" evidence="1">
    <location>
        <begin position="310"/>
        <end position="321"/>
    </location>
</feature>
<evidence type="ECO:0000256" key="1">
    <source>
        <dbReference type="SAM" id="MobiDB-lite"/>
    </source>
</evidence>
<dbReference type="Proteomes" id="UP001307889">
    <property type="component" value="Chromosome 4"/>
</dbReference>
<dbReference type="EMBL" id="AP028912">
    <property type="protein sequence ID" value="BES93453.1"/>
    <property type="molecule type" value="Genomic_DNA"/>
</dbReference>